<reference evidence="2 3" key="1">
    <citation type="submission" date="2023-01" db="EMBL/GenBank/DDBJ databases">
        <authorList>
            <person name="Whitehead M."/>
        </authorList>
    </citation>
    <scope>NUCLEOTIDE SEQUENCE [LARGE SCALE GENOMIC DNA]</scope>
</reference>
<evidence type="ECO:0000256" key="1">
    <source>
        <dbReference type="SAM" id="Coils"/>
    </source>
</evidence>
<evidence type="ECO:0000313" key="2">
    <source>
        <dbReference type="EMBL" id="CAI6368202.1"/>
    </source>
</evidence>
<dbReference type="Proteomes" id="UP001160148">
    <property type="component" value="Unassembled WGS sequence"/>
</dbReference>
<keyword evidence="3" id="KW-1185">Reference proteome</keyword>
<feature type="coiled-coil region" evidence="1">
    <location>
        <begin position="17"/>
        <end position="74"/>
    </location>
</feature>
<gene>
    <name evidence="2" type="ORF">MEUPH1_LOCUS22588</name>
</gene>
<dbReference type="EMBL" id="CARXXK010000005">
    <property type="protein sequence ID" value="CAI6368202.1"/>
    <property type="molecule type" value="Genomic_DNA"/>
</dbReference>
<accession>A0AAV0XLA0</accession>
<comment type="caution">
    <text evidence="2">The sequence shown here is derived from an EMBL/GenBank/DDBJ whole genome shotgun (WGS) entry which is preliminary data.</text>
</comment>
<evidence type="ECO:0000313" key="3">
    <source>
        <dbReference type="Proteomes" id="UP001160148"/>
    </source>
</evidence>
<protein>
    <submittedName>
        <fullName evidence="2">Uncharacterized protein</fullName>
    </submittedName>
</protein>
<dbReference type="AlphaFoldDB" id="A0AAV0XLA0"/>
<proteinExistence type="predicted"/>
<organism evidence="2 3">
    <name type="scientific">Macrosiphum euphorbiae</name>
    <name type="common">potato aphid</name>
    <dbReference type="NCBI Taxonomy" id="13131"/>
    <lineage>
        <taxon>Eukaryota</taxon>
        <taxon>Metazoa</taxon>
        <taxon>Ecdysozoa</taxon>
        <taxon>Arthropoda</taxon>
        <taxon>Hexapoda</taxon>
        <taxon>Insecta</taxon>
        <taxon>Pterygota</taxon>
        <taxon>Neoptera</taxon>
        <taxon>Paraneoptera</taxon>
        <taxon>Hemiptera</taxon>
        <taxon>Sternorrhyncha</taxon>
        <taxon>Aphidomorpha</taxon>
        <taxon>Aphidoidea</taxon>
        <taxon>Aphididae</taxon>
        <taxon>Macrosiphini</taxon>
        <taxon>Macrosiphum</taxon>
    </lineage>
</organism>
<keyword evidence="1" id="KW-0175">Coiled coil</keyword>
<name>A0AAV0XLA0_9HEMI</name>
<sequence>MIFNSICENSVDQTLIKKILEENKKLANSETKRLELQSKRLDLERMKKEYAQVKENYKRNLETLTRTNNQHIQMMNETGLNKNRILIIDNVEIEAQNASIEFNSAIEANKILKKENTESPITIIVGVNISSNNSDIKGNLNIQRRSTDYMNQNISLDDRIKRDKLNFDGRWKKF</sequence>